<dbReference type="InterPro" id="IPR014001">
    <property type="entry name" value="Helicase_ATP-bd"/>
</dbReference>
<dbReference type="PROSITE" id="PS00039">
    <property type="entry name" value="DEAD_ATP_HELICASE"/>
    <property type="match status" value="1"/>
</dbReference>
<evidence type="ECO:0000256" key="11">
    <source>
        <dbReference type="SAM" id="MobiDB-lite"/>
    </source>
</evidence>
<name>A0AAJ0F3A9_9PEZI</name>
<dbReference type="EMBL" id="MU839838">
    <property type="protein sequence ID" value="KAK1753266.1"/>
    <property type="molecule type" value="Genomic_DNA"/>
</dbReference>
<keyword evidence="16" id="KW-1185">Reference proteome</keyword>
<dbReference type="PROSITE" id="PS51195">
    <property type="entry name" value="Q_MOTIF"/>
    <property type="match status" value="1"/>
</dbReference>
<sequence length="627" mass="67328">MKDSTVNPAAPPAPPLAPVAYSTMNGKLRPELLRAVAQMGFTNMTPVQEKTLNLPSFTDDCLVKSRTGTGKTLAFLLPVLHTILTMRDEQSGQALRGVKALVLAPTRELAKQISDECEKLTAFCVPPIGCHMAVGGTGRPAMLKDFLKRDCDILVATPGRLIDILEMDEVRAKFARLRCVILDEADRMLDHGFGPDLKKILAAIPSKTEAKWQGMCFSATIPPQIETLLPSILGPKHHRISCINEGESQTIDSVPQSVITVRSHEEVLPTLHKIFSREKKDNPSFKAVIFSSTARQAALMYNLFGHTGGAAPGKIAVHQMHSRMSQPARNRTVAEFKEAKSGLLFASDVVGRGLDFPDITLVIQVGFPMDQDQYVHRVGRTGRAGKSGRATMIMVPEEMGFVEKLKRDRKFPIEKAEVPEPAETKTSSEDIVHEALGKIPDQTLYGAYTAYLGFLTSTTQIHRLSKPEIVRFAGFYARSLGFIEPPAIPRRMAKMTGLWGTPGIRIEDEPPRKGSAPAAVSPPKRNRPEDSPASVSTRARSAAVAAPVKSEDASSSAAPAGQESNGSRPGKRRRGQGGRGRGGARQSTGPSEGPGLGQGGSSGGRGGGRGRGRGRGGNSRGGSSMAN</sequence>
<keyword evidence="5 9" id="KW-0347">Helicase</keyword>
<evidence type="ECO:0000256" key="1">
    <source>
        <dbReference type="ARBA" id="ARBA00004604"/>
    </source>
</evidence>
<evidence type="ECO:0000256" key="2">
    <source>
        <dbReference type="ARBA" id="ARBA00022552"/>
    </source>
</evidence>
<evidence type="ECO:0000256" key="8">
    <source>
        <dbReference type="PROSITE-ProRule" id="PRU00552"/>
    </source>
</evidence>
<evidence type="ECO:0000256" key="7">
    <source>
        <dbReference type="ARBA" id="ARBA00022884"/>
    </source>
</evidence>
<dbReference type="GO" id="GO:0003724">
    <property type="term" value="F:RNA helicase activity"/>
    <property type="evidence" value="ECO:0007669"/>
    <property type="project" value="UniProtKB-EC"/>
</dbReference>
<dbReference type="CDD" id="cd18787">
    <property type="entry name" value="SF2_C_DEAD"/>
    <property type="match status" value="1"/>
</dbReference>
<comment type="subcellular location">
    <subcellularLocation>
        <location evidence="1">Nucleus</location>
        <location evidence="1">Nucleolus</location>
    </subcellularLocation>
</comment>
<evidence type="ECO:0000256" key="5">
    <source>
        <dbReference type="ARBA" id="ARBA00022806"/>
    </source>
</evidence>
<keyword evidence="7 10" id="KW-0694">RNA-binding</keyword>
<keyword evidence="4 9" id="KW-0378">Hydrolase</keyword>
<feature type="domain" description="Helicase ATP-binding" evidence="12">
    <location>
        <begin position="52"/>
        <end position="239"/>
    </location>
</feature>
<feature type="compositionally biased region" description="Gly residues" evidence="11">
    <location>
        <begin position="592"/>
        <end position="607"/>
    </location>
</feature>
<dbReference type="Pfam" id="PF00270">
    <property type="entry name" value="DEAD"/>
    <property type="match status" value="1"/>
</dbReference>
<feature type="region of interest" description="Disordered" evidence="11">
    <location>
        <begin position="503"/>
        <end position="627"/>
    </location>
</feature>
<dbReference type="PROSITE" id="PS51194">
    <property type="entry name" value="HELICASE_CTER"/>
    <property type="match status" value="1"/>
</dbReference>
<comment type="catalytic activity">
    <reaction evidence="10">
        <text>ATP + H2O = ADP + phosphate + H(+)</text>
        <dbReference type="Rhea" id="RHEA:13065"/>
        <dbReference type="ChEBI" id="CHEBI:15377"/>
        <dbReference type="ChEBI" id="CHEBI:15378"/>
        <dbReference type="ChEBI" id="CHEBI:30616"/>
        <dbReference type="ChEBI" id="CHEBI:43474"/>
        <dbReference type="ChEBI" id="CHEBI:456216"/>
        <dbReference type="EC" id="3.6.4.13"/>
    </reaction>
</comment>
<accession>A0AAJ0F3A9</accession>
<comment type="function">
    <text evidence="10">RNA helicase.</text>
</comment>
<proteinExistence type="inferred from homology"/>
<evidence type="ECO:0000259" key="14">
    <source>
        <dbReference type="PROSITE" id="PS51195"/>
    </source>
</evidence>
<dbReference type="SMART" id="SM00487">
    <property type="entry name" value="DEXDc"/>
    <property type="match status" value="1"/>
</dbReference>
<feature type="short sequence motif" description="Q motif" evidence="8">
    <location>
        <begin position="21"/>
        <end position="49"/>
    </location>
</feature>
<dbReference type="SUPFAM" id="SSF52540">
    <property type="entry name" value="P-loop containing nucleoside triphosphate hydrolases"/>
    <property type="match status" value="1"/>
</dbReference>
<dbReference type="AlphaFoldDB" id="A0AAJ0F3A9"/>
<keyword evidence="2" id="KW-0698">rRNA processing</keyword>
<dbReference type="GO" id="GO:0006364">
    <property type="term" value="P:rRNA processing"/>
    <property type="evidence" value="ECO:0007669"/>
    <property type="project" value="UniProtKB-KW"/>
</dbReference>
<evidence type="ECO:0000313" key="15">
    <source>
        <dbReference type="EMBL" id="KAK1753266.1"/>
    </source>
</evidence>
<evidence type="ECO:0000256" key="4">
    <source>
        <dbReference type="ARBA" id="ARBA00022801"/>
    </source>
</evidence>
<evidence type="ECO:0000256" key="3">
    <source>
        <dbReference type="ARBA" id="ARBA00022741"/>
    </source>
</evidence>
<dbReference type="GO" id="GO:0005524">
    <property type="term" value="F:ATP binding"/>
    <property type="evidence" value="ECO:0007669"/>
    <property type="project" value="UniProtKB-UniRule"/>
</dbReference>
<reference evidence="15" key="1">
    <citation type="submission" date="2023-06" db="EMBL/GenBank/DDBJ databases">
        <title>Genome-scale phylogeny and comparative genomics of the fungal order Sordariales.</title>
        <authorList>
            <consortium name="Lawrence Berkeley National Laboratory"/>
            <person name="Hensen N."/>
            <person name="Bonometti L."/>
            <person name="Westerberg I."/>
            <person name="Brannstrom I.O."/>
            <person name="Guillou S."/>
            <person name="Cros-Aarteil S."/>
            <person name="Calhoun S."/>
            <person name="Haridas S."/>
            <person name="Kuo A."/>
            <person name="Mondo S."/>
            <person name="Pangilinan J."/>
            <person name="Riley R."/>
            <person name="Labutti K."/>
            <person name="Andreopoulos B."/>
            <person name="Lipzen A."/>
            <person name="Chen C."/>
            <person name="Yanf M."/>
            <person name="Daum C."/>
            <person name="Ng V."/>
            <person name="Clum A."/>
            <person name="Steindorff A."/>
            <person name="Ohm R."/>
            <person name="Martin F."/>
            <person name="Silar P."/>
            <person name="Natvig D."/>
            <person name="Lalanne C."/>
            <person name="Gautier V."/>
            <person name="Ament-Velasquez S.L."/>
            <person name="Kruys A."/>
            <person name="Hutchinson M.I."/>
            <person name="Powell A.J."/>
            <person name="Barry K."/>
            <person name="Miller A.N."/>
            <person name="Grigoriev I.V."/>
            <person name="Debuchy R."/>
            <person name="Gladieux P."/>
            <person name="Thoren M.H."/>
            <person name="Johannesson H."/>
        </authorList>
    </citation>
    <scope>NUCLEOTIDE SEQUENCE</scope>
    <source>
        <strain evidence="15">PSN4</strain>
    </source>
</reference>
<dbReference type="InterPro" id="IPR014014">
    <property type="entry name" value="RNA_helicase_DEAD_Q_motif"/>
</dbReference>
<dbReference type="InterPro" id="IPR001650">
    <property type="entry name" value="Helicase_C-like"/>
</dbReference>
<feature type="compositionally biased region" description="Low complexity" evidence="11">
    <location>
        <begin position="531"/>
        <end position="548"/>
    </location>
</feature>
<feature type="domain" description="DEAD-box RNA helicase Q" evidence="14">
    <location>
        <begin position="21"/>
        <end position="49"/>
    </location>
</feature>
<dbReference type="GO" id="GO:0016787">
    <property type="term" value="F:hydrolase activity"/>
    <property type="evidence" value="ECO:0007669"/>
    <property type="project" value="UniProtKB-KW"/>
</dbReference>
<keyword evidence="6 9" id="KW-0067">ATP-binding</keyword>
<dbReference type="PROSITE" id="PS51192">
    <property type="entry name" value="HELICASE_ATP_BIND_1"/>
    <property type="match status" value="1"/>
</dbReference>
<protein>
    <recommendedName>
        <fullName evidence="10">ATP-dependent RNA helicase</fullName>
        <ecNumber evidence="10">3.6.4.13</ecNumber>
    </recommendedName>
</protein>
<organism evidence="15 16">
    <name type="scientific">Echria macrotheca</name>
    <dbReference type="NCBI Taxonomy" id="438768"/>
    <lineage>
        <taxon>Eukaryota</taxon>
        <taxon>Fungi</taxon>
        <taxon>Dikarya</taxon>
        <taxon>Ascomycota</taxon>
        <taxon>Pezizomycotina</taxon>
        <taxon>Sordariomycetes</taxon>
        <taxon>Sordariomycetidae</taxon>
        <taxon>Sordariales</taxon>
        <taxon>Schizotheciaceae</taxon>
        <taxon>Echria</taxon>
    </lineage>
</organism>
<evidence type="ECO:0000313" key="16">
    <source>
        <dbReference type="Proteomes" id="UP001239445"/>
    </source>
</evidence>
<evidence type="ECO:0000259" key="13">
    <source>
        <dbReference type="PROSITE" id="PS51194"/>
    </source>
</evidence>
<dbReference type="EC" id="3.6.4.13" evidence="10"/>
<dbReference type="InterPro" id="IPR027417">
    <property type="entry name" value="P-loop_NTPase"/>
</dbReference>
<dbReference type="PANTHER" id="PTHR24031">
    <property type="entry name" value="RNA HELICASE"/>
    <property type="match status" value="1"/>
</dbReference>
<gene>
    <name evidence="15" type="ORF">QBC47DRAFT_462892</name>
</gene>
<keyword evidence="3 9" id="KW-0547">Nucleotide-binding</keyword>
<dbReference type="InterPro" id="IPR011545">
    <property type="entry name" value="DEAD/DEAH_box_helicase_dom"/>
</dbReference>
<dbReference type="Gene3D" id="3.40.50.300">
    <property type="entry name" value="P-loop containing nucleotide triphosphate hydrolases"/>
    <property type="match status" value="2"/>
</dbReference>
<comment type="similarity">
    <text evidence="9">Belongs to the DEAD box helicase family.</text>
</comment>
<evidence type="ECO:0000259" key="12">
    <source>
        <dbReference type="PROSITE" id="PS51192"/>
    </source>
</evidence>
<dbReference type="GO" id="GO:0005730">
    <property type="term" value="C:nucleolus"/>
    <property type="evidence" value="ECO:0007669"/>
    <property type="project" value="UniProtKB-SubCell"/>
</dbReference>
<dbReference type="InterPro" id="IPR000629">
    <property type="entry name" value="RNA-helicase_DEAD-box_CS"/>
</dbReference>
<comment type="domain">
    <text evidence="10">The Q motif is unique to and characteristic of the DEAD box family of RNA helicases and controls ATP binding and hydrolysis.</text>
</comment>
<dbReference type="SMART" id="SM00490">
    <property type="entry name" value="HELICc"/>
    <property type="match status" value="1"/>
</dbReference>
<dbReference type="Pfam" id="PF00271">
    <property type="entry name" value="Helicase_C"/>
    <property type="match status" value="1"/>
</dbReference>
<feature type="compositionally biased region" description="Polar residues" evidence="11">
    <location>
        <begin position="553"/>
        <end position="565"/>
    </location>
</feature>
<evidence type="ECO:0000256" key="10">
    <source>
        <dbReference type="RuleBase" id="RU365068"/>
    </source>
</evidence>
<evidence type="ECO:0000256" key="9">
    <source>
        <dbReference type="RuleBase" id="RU000492"/>
    </source>
</evidence>
<dbReference type="Proteomes" id="UP001239445">
    <property type="component" value="Unassembled WGS sequence"/>
</dbReference>
<evidence type="ECO:0000256" key="6">
    <source>
        <dbReference type="ARBA" id="ARBA00022840"/>
    </source>
</evidence>
<comment type="caution">
    <text evidence="15">The sequence shown here is derived from an EMBL/GenBank/DDBJ whole genome shotgun (WGS) entry which is preliminary data.</text>
</comment>
<feature type="domain" description="Helicase C-terminal" evidence="13">
    <location>
        <begin position="270"/>
        <end position="426"/>
    </location>
</feature>
<dbReference type="GO" id="GO:0003723">
    <property type="term" value="F:RNA binding"/>
    <property type="evidence" value="ECO:0007669"/>
    <property type="project" value="UniProtKB-UniRule"/>
</dbReference>